<keyword evidence="1" id="KW-0175">Coiled coil</keyword>
<keyword evidence="3" id="KW-0812">Transmembrane</keyword>
<evidence type="ECO:0000256" key="1">
    <source>
        <dbReference type="SAM" id="Coils"/>
    </source>
</evidence>
<evidence type="ECO:0000256" key="3">
    <source>
        <dbReference type="SAM" id="Phobius"/>
    </source>
</evidence>
<dbReference type="EMBL" id="JAUOPU010000012">
    <property type="protein sequence ID" value="MDO6543484.1"/>
    <property type="molecule type" value="Genomic_DNA"/>
</dbReference>
<proteinExistence type="predicted"/>
<accession>A0AAW7Y9P8</accession>
<name>A0AAW7Y9P8_9GAMM</name>
<sequence>MESLSSSKRSYSNASGNATNPSKPELNSNSTNAEKNENDELTSQLLNFINNNHSENEKKIKDVQDEISALRQLNKQAQTEISNNINTVSNDINKTIWDYIKTFLVSVIFIGGALGAFIWSEYKDVSSKIHSNELNSQRNTQDIAFVKQNSADSETFKIEINNINNKISNIQDSVKEIKTKNSDISKRIDGKFANIK</sequence>
<evidence type="ECO:0000256" key="2">
    <source>
        <dbReference type="SAM" id="MobiDB-lite"/>
    </source>
</evidence>
<feature type="transmembrane region" description="Helical" evidence="3">
    <location>
        <begin position="99"/>
        <end position="119"/>
    </location>
</feature>
<protein>
    <submittedName>
        <fullName evidence="4">Uncharacterized protein</fullName>
    </submittedName>
</protein>
<dbReference type="Proteomes" id="UP001170624">
    <property type="component" value="Unassembled WGS sequence"/>
</dbReference>
<evidence type="ECO:0000313" key="5">
    <source>
        <dbReference type="Proteomes" id="UP001170624"/>
    </source>
</evidence>
<keyword evidence="3" id="KW-0472">Membrane</keyword>
<organism evidence="4 5">
    <name type="scientific">Photobacterium sanguinicancri</name>
    <dbReference type="NCBI Taxonomy" id="875932"/>
    <lineage>
        <taxon>Bacteria</taxon>
        <taxon>Pseudomonadati</taxon>
        <taxon>Pseudomonadota</taxon>
        <taxon>Gammaproteobacteria</taxon>
        <taxon>Vibrionales</taxon>
        <taxon>Vibrionaceae</taxon>
        <taxon>Photobacterium</taxon>
    </lineage>
</organism>
<feature type="coiled-coil region" evidence="1">
    <location>
        <begin position="46"/>
        <end position="80"/>
    </location>
</feature>
<dbReference type="RefSeq" id="WP_303499962.1">
    <property type="nucleotide sequence ID" value="NZ_JAUOPU010000012.1"/>
</dbReference>
<comment type="caution">
    <text evidence="4">The sequence shown here is derived from an EMBL/GenBank/DDBJ whole genome shotgun (WGS) entry which is preliminary data.</text>
</comment>
<evidence type="ECO:0000313" key="4">
    <source>
        <dbReference type="EMBL" id="MDO6543484.1"/>
    </source>
</evidence>
<gene>
    <name evidence="4" type="ORF">Q4568_13130</name>
</gene>
<feature type="region of interest" description="Disordered" evidence="2">
    <location>
        <begin position="1"/>
        <end position="38"/>
    </location>
</feature>
<dbReference type="AlphaFoldDB" id="A0AAW7Y9P8"/>
<reference evidence="4" key="1">
    <citation type="submission" date="2023-07" db="EMBL/GenBank/DDBJ databases">
        <title>Genome content predicts the carbon catabolic preferences of heterotrophic bacteria.</title>
        <authorList>
            <person name="Gralka M."/>
        </authorList>
    </citation>
    <scope>NUCLEOTIDE SEQUENCE</scope>
    <source>
        <strain evidence="4">G2M05</strain>
    </source>
</reference>
<keyword evidence="3" id="KW-1133">Transmembrane helix</keyword>
<feature type="compositionally biased region" description="Polar residues" evidence="2">
    <location>
        <begin position="1"/>
        <end position="33"/>
    </location>
</feature>